<comment type="caution">
    <text evidence="1">The sequence shown here is derived from an EMBL/GenBank/DDBJ whole genome shotgun (WGS) entry which is preliminary data.</text>
</comment>
<sequence length="104" mass="11398">MYLGRYVAGDKVWITACCHKFETGQELESAVTGYYLKVGAAFGTAVALNFNLMNAETGIYFAEIDTTAFDDAPYMAVLEAVVDGVAANLIQFFEVRTVYGRYAP</sequence>
<dbReference type="EMBL" id="BART01022327">
    <property type="protein sequence ID" value="GAG94989.1"/>
    <property type="molecule type" value="Genomic_DNA"/>
</dbReference>
<protein>
    <submittedName>
        <fullName evidence="1">Uncharacterized protein</fullName>
    </submittedName>
</protein>
<dbReference type="AlphaFoldDB" id="X1BGF4"/>
<gene>
    <name evidence="1" type="ORF">S01H4_40897</name>
</gene>
<evidence type="ECO:0000313" key="1">
    <source>
        <dbReference type="EMBL" id="GAG94989.1"/>
    </source>
</evidence>
<name>X1BGF4_9ZZZZ</name>
<accession>X1BGF4</accession>
<organism evidence="1">
    <name type="scientific">marine sediment metagenome</name>
    <dbReference type="NCBI Taxonomy" id="412755"/>
    <lineage>
        <taxon>unclassified sequences</taxon>
        <taxon>metagenomes</taxon>
        <taxon>ecological metagenomes</taxon>
    </lineage>
</organism>
<reference evidence="1" key="1">
    <citation type="journal article" date="2014" name="Front. Microbiol.">
        <title>High frequency of phylogenetically diverse reductive dehalogenase-homologous genes in deep subseafloor sedimentary metagenomes.</title>
        <authorList>
            <person name="Kawai M."/>
            <person name="Futagami T."/>
            <person name="Toyoda A."/>
            <person name="Takaki Y."/>
            <person name="Nishi S."/>
            <person name="Hori S."/>
            <person name="Arai W."/>
            <person name="Tsubouchi T."/>
            <person name="Morono Y."/>
            <person name="Uchiyama I."/>
            <person name="Ito T."/>
            <person name="Fujiyama A."/>
            <person name="Inagaki F."/>
            <person name="Takami H."/>
        </authorList>
    </citation>
    <scope>NUCLEOTIDE SEQUENCE</scope>
    <source>
        <strain evidence="1">Expedition CK06-06</strain>
    </source>
</reference>
<proteinExistence type="predicted"/>